<evidence type="ECO:0000256" key="1">
    <source>
        <dbReference type="SAM" id="MobiDB-lite"/>
    </source>
</evidence>
<dbReference type="Proteomes" id="UP000237246">
    <property type="component" value="Unassembled WGS sequence"/>
</dbReference>
<evidence type="ECO:0000313" key="3">
    <source>
        <dbReference type="Proteomes" id="UP000237246"/>
    </source>
</evidence>
<evidence type="ECO:0000313" key="2">
    <source>
        <dbReference type="EMBL" id="POI25557.1"/>
    </source>
</evidence>
<accession>A0A2P4SN57</accession>
<proteinExistence type="predicted"/>
<organism evidence="2 3">
    <name type="scientific">Bambusicola thoracicus</name>
    <name type="common">Chinese bamboo-partridge</name>
    <name type="synonym">Perdix thoracica</name>
    <dbReference type="NCBI Taxonomy" id="9083"/>
    <lineage>
        <taxon>Eukaryota</taxon>
        <taxon>Metazoa</taxon>
        <taxon>Chordata</taxon>
        <taxon>Craniata</taxon>
        <taxon>Vertebrata</taxon>
        <taxon>Euteleostomi</taxon>
        <taxon>Archelosauria</taxon>
        <taxon>Archosauria</taxon>
        <taxon>Dinosauria</taxon>
        <taxon>Saurischia</taxon>
        <taxon>Theropoda</taxon>
        <taxon>Coelurosauria</taxon>
        <taxon>Aves</taxon>
        <taxon>Neognathae</taxon>
        <taxon>Galloanserae</taxon>
        <taxon>Galliformes</taxon>
        <taxon>Phasianidae</taxon>
        <taxon>Perdicinae</taxon>
        <taxon>Bambusicola</taxon>
    </lineage>
</organism>
<sequence length="32" mass="3255">MPSAGWPPGTPGPVASPRGRSPRAPSLLWAPC</sequence>
<reference evidence="2 3" key="1">
    <citation type="submission" date="2018-01" db="EMBL/GenBank/DDBJ databases">
        <title>Comparison of the Chinese Bamboo Partridge and Red Junglefowl genome sequences highlights the importance of demography in genome evolution.</title>
        <authorList>
            <person name="Tiley G.P."/>
            <person name="Kimball R.T."/>
            <person name="Braun E.L."/>
            <person name="Burleigh J.G."/>
        </authorList>
    </citation>
    <scope>NUCLEOTIDE SEQUENCE [LARGE SCALE GENOMIC DNA]</scope>
    <source>
        <strain evidence="2">RTK389</strain>
        <tissue evidence="2">Blood</tissue>
    </source>
</reference>
<comment type="caution">
    <text evidence="2">The sequence shown here is derived from an EMBL/GenBank/DDBJ whole genome shotgun (WGS) entry which is preliminary data.</text>
</comment>
<dbReference type="EMBL" id="PPHD01033633">
    <property type="protein sequence ID" value="POI25557.1"/>
    <property type="molecule type" value="Genomic_DNA"/>
</dbReference>
<dbReference type="AlphaFoldDB" id="A0A2P4SN57"/>
<feature type="region of interest" description="Disordered" evidence="1">
    <location>
        <begin position="1"/>
        <end position="32"/>
    </location>
</feature>
<gene>
    <name evidence="2" type="ORF">CIB84_010693</name>
</gene>
<keyword evidence="3" id="KW-1185">Reference proteome</keyword>
<protein>
    <submittedName>
        <fullName evidence="2">Uncharacterized protein</fullName>
    </submittedName>
</protein>
<name>A0A2P4SN57_BAMTH</name>